<organism evidence="2 3">
    <name type="scientific">Emericella nidulans (strain FGSC A4 / ATCC 38163 / CBS 112.46 / NRRL 194 / M139)</name>
    <name type="common">Aspergillus nidulans</name>
    <dbReference type="NCBI Taxonomy" id="227321"/>
    <lineage>
        <taxon>Eukaryota</taxon>
        <taxon>Fungi</taxon>
        <taxon>Dikarya</taxon>
        <taxon>Ascomycota</taxon>
        <taxon>Pezizomycotina</taxon>
        <taxon>Eurotiomycetes</taxon>
        <taxon>Eurotiomycetidae</taxon>
        <taxon>Eurotiales</taxon>
        <taxon>Aspergillaceae</taxon>
        <taxon>Aspergillus</taxon>
        <taxon>Aspergillus subgen. Nidulantes</taxon>
    </lineage>
</organism>
<feature type="transmembrane region" description="Helical" evidence="1">
    <location>
        <begin position="56"/>
        <end position="77"/>
    </location>
</feature>
<reference evidence="3" key="1">
    <citation type="journal article" date="2005" name="Nature">
        <title>Sequencing of Aspergillus nidulans and comparative analysis with A. fumigatus and A. oryzae.</title>
        <authorList>
            <person name="Galagan J.E."/>
            <person name="Calvo S.E."/>
            <person name="Cuomo C."/>
            <person name="Ma L.J."/>
            <person name="Wortman J.R."/>
            <person name="Batzoglou S."/>
            <person name="Lee S.I."/>
            <person name="Basturkmen M."/>
            <person name="Spevak C.C."/>
            <person name="Clutterbuck J."/>
            <person name="Kapitonov V."/>
            <person name="Jurka J."/>
            <person name="Scazzocchio C."/>
            <person name="Farman M."/>
            <person name="Butler J."/>
            <person name="Purcell S."/>
            <person name="Harris S."/>
            <person name="Braus G.H."/>
            <person name="Draht O."/>
            <person name="Busch S."/>
            <person name="D'Enfert C."/>
            <person name="Bouchier C."/>
            <person name="Goldman G.H."/>
            <person name="Bell-Pedersen D."/>
            <person name="Griffiths-Jones S."/>
            <person name="Doonan J.H."/>
            <person name="Yu J."/>
            <person name="Vienken K."/>
            <person name="Pain A."/>
            <person name="Freitag M."/>
            <person name="Selker E.U."/>
            <person name="Archer D.B."/>
            <person name="Penalva M.A."/>
            <person name="Oakley B.R."/>
            <person name="Momany M."/>
            <person name="Tanaka T."/>
            <person name="Kumagai T."/>
            <person name="Asai K."/>
            <person name="Machida M."/>
            <person name="Nierman W.C."/>
            <person name="Denning D.W."/>
            <person name="Caddick M."/>
            <person name="Hynes M."/>
            <person name="Paoletti M."/>
            <person name="Fischer R."/>
            <person name="Miller B."/>
            <person name="Dyer P."/>
            <person name="Sachs M.S."/>
            <person name="Osmani S.A."/>
            <person name="Birren B.W."/>
        </authorList>
    </citation>
    <scope>NUCLEOTIDE SEQUENCE [LARGE SCALE GENOMIC DNA]</scope>
    <source>
        <strain evidence="3">FGSC A4 / ATCC 38163 / CBS 112.46 / NRRL 194 / M139</strain>
    </source>
</reference>
<dbReference type="EMBL" id="BN001304">
    <property type="protein sequence ID" value="CBF80123.1"/>
    <property type="molecule type" value="Genomic_DNA"/>
</dbReference>
<name>Q5AV85_EMENI</name>
<dbReference type="HOGENOM" id="CLU_022448_0_0_1"/>
<dbReference type="InterPro" id="IPR036305">
    <property type="entry name" value="RGS_sf"/>
</dbReference>
<reference evidence="3" key="2">
    <citation type="journal article" date="2009" name="Fungal Genet. Biol.">
        <title>The 2008 update of the Aspergillus nidulans genome annotation: a community effort.</title>
        <authorList>
            <person name="Wortman J.R."/>
            <person name="Gilsenan J.M."/>
            <person name="Joardar V."/>
            <person name="Deegan J."/>
            <person name="Clutterbuck J."/>
            <person name="Andersen M.R."/>
            <person name="Archer D."/>
            <person name="Bencina M."/>
            <person name="Braus G."/>
            <person name="Coutinho P."/>
            <person name="von Dohren H."/>
            <person name="Doonan J."/>
            <person name="Driessen A.J."/>
            <person name="Durek P."/>
            <person name="Espeso E."/>
            <person name="Fekete E."/>
            <person name="Flipphi M."/>
            <person name="Estrada C.G."/>
            <person name="Geysens S."/>
            <person name="Goldman G."/>
            <person name="de Groot P.W."/>
            <person name="Hansen K."/>
            <person name="Harris S.D."/>
            <person name="Heinekamp T."/>
            <person name="Helmstaedt K."/>
            <person name="Henrissat B."/>
            <person name="Hofmann G."/>
            <person name="Homan T."/>
            <person name="Horio T."/>
            <person name="Horiuchi H."/>
            <person name="James S."/>
            <person name="Jones M."/>
            <person name="Karaffa L."/>
            <person name="Karanyi Z."/>
            <person name="Kato M."/>
            <person name="Keller N."/>
            <person name="Kelly D.E."/>
            <person name="Kiel J.A."/>
            <person name="Kim J.M."/>
            <person name="van der Klei I.J."/>
            <person name="Klis F.M."/>
            <person name="Kovalchuk A."/>
            <person name="Krasevec N."/>
            <person name="Kubicek C.P."/>
            <person name="Liu B."/>
            <person name="Maccabe A."/>
            <person name="Meyer V."/>
            <person name="Mirabito P."/>
            <person name="Miskei M."/>
            <person name="Mos M."/>
            <person name="Mullins J."/>
            <person name="Nelson D.R."/>
            <person name="Nielsen J."/>
            <person name="Oakley B.R."/>
            <person name="Osmani S.A."/>
            <person name="Pakula T."/>
            <person name="Paszewski A."/>
            <person name="Paulsen I."/>
            <person name="Pilsyk S."/>
            <person name="Pocsi I."/>
            <person name="Punt P.J."/>
            <person name="Ram A.F."/>
            <person name="Ren Q."/>
            <person name="Robellet X."/>
            <person name="Robson G."/>
            <person name="Seiboth B."/>
            <person name="van Solingen P."/>
            <person name="Specht T."/>
            <person name="Sun J."/>
            <person name="Taheri-Talesh N."/>
            <person name="Takeshita N."/>
            <person name="Ussery D."/>
            <person name="vanKuyk P.A."/>
            <person name="Visser H."/>
            <person name="van de Vondervoort P.J."/>
            <person name="de Vries R.P."/>
            <person name="Walton J."/>
            <person name="Xiang X."/>
            <person name="Xiong Y."/>
            <person name="Zeng A.P."/>
            <person name="Brandt B.W."/>
            <person name="Cornell M.J."/>
            <person name="van den Hondel C.A."/>
            <person name="Visser J."/>
            <person name="Oliver S.G."/>
            <person name="Turner G."/>
        </authorList>
    </citation>
    <scope>GENOME REANNOTATION</scope>
    <source>
        <strain evidence="3">FGSC A4 / ATCC 38163 / CBS 112.46 / NRRL 194 / M139</strain>
    </source>
</reference>
<proteinExistence type="predicted"/>
<feature type="transmembrane region" description="Helical" evidence="1">
    <location>
        <begin position="153"/>
        <end position="174"/>
    </location>
</feature>
<dbReference type="InParanoid" id="Q5AV85"/>
<dbReference type="OMA" id="MGALEHV"/>
<evidence type="ECO:0000313" key="3">
    <source>
        <dbReference type="Proteomes" id="UP000000560"/>
    </source>
</evidence>
<dbReference type="STRING" id="227321.Q5AV85"/>
<dbReference type="InterPro" id="IPR044926">
    <property type="entry name" value="RGS_subdomain_2"/>
</dbReference>
<evidence type="ECO:0008006" key="4">
    <source>
        <dbReference type="Google" id="ProtNLM"/>
    </source>
</evidence>
<dbReference type="Proteomes" id="UP000000560">
    <property type="component" value="Chromosome IV"/>
</dbReference>
<dbReference type="OrthoDB" id="5313079at2759"/>
<dbReference type="Gene3D" id="1.10.167.10">
    <property type="entry name" value="Regulator of G-protein Signalling 4, domain 2"/>
    <property type="match status" value="1"/>
</dbReference>
<dbReference type="AlphaFoldDB" id="Q5AV85"/>
<dbReference type="SUPFAM" id="SSF48097">
    <property type="entry name" value="Regulator of G-protein signaling, RGS"/>
    <property type="match status" value="1"/>
</dbReference>
<keyword evidence="1" id="KW-1133">Transmembrane helix</keyword>
<protein>
    <recommendedName>
        <fullName evidence="4">RGS domain-containing protein</fullName>
    </recommendedName>
</protein>
<feature type="transmembrane region" description="Helical" evidence="1">
    <location>
        <begin position="89"/>
        <end position="110"/>
    </location>
</feature>
<keyword evidence="3" id="KW-1185">Reference proteome</keyword>
<feature type="transmembrane region" description="Helical" evidence="1">
    <location>
        <begin position="210"/>
        <end position="228"/>
    </location>
</feature>
<feature type="transmembrane region" description="Helical" evidence="1">
    <location>
        <begin position="273"/>
        <end position="294"/>
    </location>
</feature>
<keyword evidence="1" id="KW-0812">Transmembrane</keyword>
<dbReference type="GeneID" id="2869490"/>
<accession>Q5AV85</accession>
<dbReference type="KEGG" id="ani:ANIA_07795"/>
<sequence>MGSELGITADQKPQAVYSPVAIWWVVWGCFWTAVVASGMAFLIIRRDSPIVRVRSLTLSLGGVAFLHIYYWSVQFGVMIGPLMPGDSQYWIMGTWLPCGLALFHGANSYFLHIAKMQKKYVKYSFLTDSTPDAKRQPSGLLSRFRRLDYSARVVILVAIAMFVQVFLTILMWVISRKFHSSWGAPGTEVHGPPMQQLVEQGRGWEWWPGVFWQFFWSWVVAPIVLWRSRHIHDTQGWRTQTIGCALSGLHATPMWLIALYVPAMEKVNAYWIPPQWICVSIMFLEIFTVLLPCWEVMRHQSLHKDTLEAIKQWEIRTKGANSDSKSLGSTATMVDSMMSGWKSNNESVISDSSARESILNMSALEYVLERNPTPLQRFSALNDFSGENVAFLTSIAEWKTLLPKALCEGDEAADDMTKEMVREAFNRALYIYAEFISTRHAEFPVNISSQDLKKLDNIFETPARILYGDEKAEVDPATPFNNPGMPSPTNSNFSESSVAAIKNRAQYMGEIPKGFTAGVFDDAENSIKYLVLTNTWPKFVKRQRRISTESTETLNAGNTAEFV</sequence>
<dbReference type="eggNOG" id="ENOG502SM9E">
    <property type="taxonomic scope" value="Eukaryota"/>
</dbReference>
<evidence type="ECO:0000256" key="1">
    <source>
        <dbReference type="SAM" id="Phobius"/>
    </source>
</evidence>
<evidence type="ECO:0000313" key="2">
    <source>
        <dbReference type="EMBL" id="CBF80123.1"/>
    </source>
</evidence>
<feature type="transmembrane region" description="Helical" evidence="1">
    <location>
        <begin position="20"/>
        <end position="44"/>
    </location>
</feature>
<dbReference type="VEuPathDB" id="FungiDB:AN7795"/>
<feature type="transmembrane region" description="Helical" evidence="1">
    <location>
        <begin position="240"/>
        <end position="261"/>
    </location>
</feature>
<gene>
    <name evidence="2" type="ORF">ANIA_07795</name>
</gene>
<keyword evidence="1" id="KW-0472">Membrane</keyword>
<accession>C8VDR6</accession>
<dbReference type="RefSeq" id="XP_681064.1">
    <property type="nucleotide sequence ID" value="XM_675972.2"/>
</dbReference>